<dbReference type="Gene3D" id="1.25.40.10">
    <property type="entry name" value="Tetratricopeptide repeat domain"/>
    <property type="match status" value="1"/>
</dbReference>
<dbReference type="PANTHER" id="PTHR43214">
    <property type="entry name" value="TWO-COMPONENT RESPONSE REGULATOR"/>
    <property type="match status" value="1"/>
</dbReference>
<dbReference type="RefSeq" id="WP_072377704.1">
    <property type="nucleotide sequence ID" value="NZ_FNXB01000019.1"/>
</dbReference>
<evidence type="ECO:0000313" key="7">
    <source>
        <dbReference type="Proteomes" id="UP000198939"/>
    </source>
</evidence>
<accession>A0A1H8PAN9</accession>
<dbReference type="InterPro" id="IPR039420">
    <property type="entry name" value="WalR-like"/>
</dbReference>
<dbReference type="PANTHER" id="PTHR43214:SF43">
    <property type="entry name" value="TWO-COMPONENT RESPONSE REGULATOR"/>
    <property type="match status" value="1"/>
</dbReference>
<evidence type="ECO:0000259" key="3">
    <source>
        <dbReference type="PROSITE" id="PS50043"/>
    </source>
</evidence>
<dbReference type="OrthoDB" id="341967at2"/>
<dbReference type="GO" id="GO:0003677">
    <property type="term" value="F:DNA binding"/>
    <property type="evidence" value="ECO:0007669"/>
    <property type="project" value="UniProtKB-KW"/>
</dbReference>
<dbReference type="EMBL" id="FOCV01000016">
    <property type="protein sequence ID" value="SEO38985.1"/>
    <property type="molecule type" value="Genomic_DNA"/>
</dbReference>
<evidence type="ECO:0000313" key="5">
    <source>
        <dbReference type="EMBL" id="SEO38985.1"/>
    </source>
</evidence>
<feature type="domain" description="HTH luxR-type" evidence="3">
    <location>
        <begin position="490"/>
        <end position="555"/>
    </location>
</feature>
<reference evidence="6" key="1">
    <citation type="submission" date="2016-10" db="EMBL/GenBank/DDBJ databases">
        <authorList>
            <person name="Wibberg D."/>
        </authorList>
    </citation>
    <scope>NUCLEOTIDE SEQUENCE [LARGE SCALE GENOMIC DNA]</scope>
</reference>
<evidence type="ECO:0000256" key="1">
    <source>
        <dbReference type="ARBA" id="ARBA00023125"/>
    </source>
</evidence>
<evidence type="ECO:0000256" key="2">
    <source>
        <dbReference type="SAM" id="Coils"/>
    </source>
</evidence>
<dbReference type="SUPFAM" id="SSF48452">
    <property type="entry name" value="TPR-like"/>
    <property type="match status" value="2"/>
</dbReference>
<reference evidence="5 7" key="3">
    <citation type="submission" date="2016-10" db="EMBL/GenBank/DDBJ databases">
        <authorList>
            <person name="Varghese N."/>
            <person name="Submissions S."/>
        </authorList>
    </citation>
    <scope>NUCLEOTIDE SEQUENCE [LARGE SCALE GENOMIC DNA]</scope>
    <source>
        <strain evidence="5 7">CGMCC 1.7071</strain>
    </source>
</reference>
<proteinExistence type="predicted"/>
<dbReference type="Pfam" id="PF00196">
    <property type="entry name" value="GerE"/>
    <property type="match status" value="1"/>
</dbReference>
<evidence type="ECO:0000313" key="4">
    <source>
        <dbReference type="EMBL" id="SEI02581.1"/>
    </source>
</evidence>
<dbReference type="PROSITE" id="PS50043">
    <property type="entry name" value="HTH_LUXR_2"/>
    <property type="match status" value="1"/>
</dbReference>
<keyword evidence="7" id="KW-1185">Reference proteome</keyword>
<gene>
    <name evidence="4" type="primary">liaR_2</name>
    <name evidence="4" type="ORF">RTCCBAU85039_3804</name>
    <name evidence="5" type="ORF">SAMN05216228_101697</name>
</gene>
<dbReference type="PROSITE" id="PS00622">
    <property type="entry name" value="HTH_LUXR_1"/>
    <property type="match status" value="1"/>
</dbReference>
<dbReference type="PRINTS" id="PR00038">
    <property type="entry name" value="HTHLUXR"/>
</dbReference>
<dbReference type="SUPFAM" id="SSF46894">
    <property type="entry name" value="C-terminal effector domain of the bipartite response regulators"/>
    <property type="match status" value="1"/>
</dbReference>
<dbReference type="InterPro" id="IPR000792">
    <property type="entry name" value="Tscrpt_reg_LuxR_C"/>
</dbReference>
<protein>
    <submittedName>
        <fullName evidence="5">Transcriptional regulator, LuxR family</fullName>
    </submittedName>
    <submittedName>
        <fullName evidence="4">Transcriptional regulatory protein LiaR</fullName>
    </submittedName>
</protein>
<dbReference type="InterPro" id="IPR036388">
    <property type="entry name" value="WH-like_DNA-bd_sf"/>
</dbReference>
<dbReference type="GO" id="GO:0006355">
    <property type="term" value="P:regulation of DNA-templated transcription"/>
    <property type="evidence" value="ECO:0007669"/>
    <property type="project" value="InterPro"/>
</dbReference>
<dbReference type="SMART" id="SM00421">
    <property type="entry name" value="HTH_LUXR"/>
    <property type="match status" value="1"/>
</dbReference>
<reference evidence="4" key="2">
    <citation type="submission" date="2016-10" db="EMBL/GenBank/DDBJ databases">
        <authorList>
            <person name="de Groot N.N."/>
        </authorList>
    </citation>
    <scope>NUCLEOTIDE SEQUENCE [LARGE SCALE GENOMIC DNA]</scope>
    <source>
        <strain evidence="4">CCBAU85039</strain>
    </source>
</reference>
<dbReference type="InterPro" id="IPR016032">
    <property type="entry name" value="Sig_transdc_resp-reg_C-effctor"/>
</dbReference>
<evidence type="ECO:0000313" key="6">
    <source>
        <dbReference type="Proteomes" id="UP000183063"/>
    </source>
</evidence>
<keyword evidence="1" id="KW-0238">DNA-binding</keyword>
<name>A0A1H8PAN9_9HYPH</name>
<dbReference type="AlphaFoldDB" id="A0A1H8PAN9"/>
<dbReference type="Proteomes" id="UP000183063">
    <property type="component" value="Unassembled WGS sequence"/>
</dbReference>
<dbReference type="CDD" id="cd06170">
    <property type="entry name" value="LuxR_C_like"/>
    <property type="match status" value="1"/>
</dbReference>
<dbReference type="EMBL" id="FNXB01000019">
    <property type="protein sequence ID" value="SEI02581.1"/>
    <property type="molecule type" value="Genomic_DNA"/>
</dbReference>
<feature type="coiled-coil region" evidence="2">
    <location>
        <begin position="369"/>
        <end position="396"/>
    </location>
</feature>
<sequence length="557" mass="59898">MGGSDQGQLNSSVFGETDQLALGREAYERSAWDDAYRHLSVADEASPLGVEDLERLAMAAYLAGREVSYLHALERTHHAYLDAGNSLRAARAAFWLGLRMAFRGEAGRATGWFGRAHRLLQREGKACAEEGYLLLPSAEQQLGAGASEAAYAAATRAAEIGDQFGDGDLSACARHVQGRVLIQQGEVEEGLALLDEAMVAVTTGELSPIMTGLIYCSVIDACQQVYAVDRAREWTDALAQWCAGQSQLVSFTGRCLVHRAEVMQMNGAWGDAIEEARRACKVSQGSELPIPGAAYYQQAEVHRLRGEFVAAEDSYRQASRHGWEPVPGLALLRLAERRIDAAAAAINRALGAAKDRLLRTKLLPACVEIMLANGDLASAQDACRELEESADRFRTVALRAMAAQAAGAVALAAGDHQDALSALTRAFQLWLQVGAPYSAARTRELMGLASRCLGDEEDASLELAAAREAFENLGAAPDIARIDCTAPFLAGPRSSGLTRRELDVLRLVATGKTNKVIATELCLSEKTIDRHLSNIFNKLDVSSRTAAAAWAYRHGLA</sequence>
<dbReference type="Proteomes" id="UP000198939">
    <property type="component" value="Unassembled WGS sequence"/>
</dbReference>
<dbReference type="InterPro" id="IPR011990">
    <property type="entry name" value="TPR-like_helical_dom_sf"/>
</dbReference>
<dbReference type="Gene3D" id="1.10.10.10">
    <property type="entry name" value="Winged helix-like DNA-binding domain superfamily/Winged helix DNA-binding domain"/>
    <property type="match status" value="1"/>
</dbReference>
<organism evidence="4 6">
    <name type="scientific">Rhizobium tibeticum</name>
    <dbReference type="NCBI Taxonomy" id="501024"/>
    <lineage>
        <taxon>Bacteria</taxon>
        <taxon>Pseudomonadati</taxon>
        <taxon>Pseudomonadota</taxon>
        <taxon>Alphaproteobacteria</taxon>
        <taxon>Hyphomicrobiales</taxon>
        <taxon>Rhizobiaceae</taxon>
        <taxon>Rhizobium/Agrobacterium group</taxon>
        <taxon>Rhizobium</taxon>
    </lineage>
</organism>
<dbReference type="STRING" id="501024.RTCCBAU85039_3804"/>
<keyword evidence="2" id="KW-0175">Coiled coil</keyword>